<dbReference type="GO" id="GO:0016491">
    <property type="term" value="F:oxidoreductase activity"/>
    <property type="evidence" value="ECO:0007669"/>
    <property type="project" value="UniProtKB-KW"/>
</dbReference>
<dbReference type="PANTHER" id="PTHR43673">
    <property type="entry name" value="NAD(P)H NITROREDUCTASE YDGI-RELATED"/>
    <property type="match status" value="1"/>
</dbReference>
<gene>
    <name evidence="5" type="ORF">GV789_04755</name>
</gene>
<evidence type="ECO:0000313" key="5">
    <source>
        <dbReference type="EMBL" id="NEW43770.1"/>
    </source>
</evidence>
<dbReference type="PANTHER" id="PTHR43673:SF10">
    <property type="entry name" value="NADH DEHYDROGENASE_NAD(P)H NITROREDUCTASE XCC3605-RELATED"/>
    <property type="match status" value="1"/>
</dbReference>
<feature type="domain" description="Nitroreductase" evidence="4">
    <location>
        <begin position="67"/>
        <end position="210"/>
    </location>
</feature>
<dbReference type="InterPro" id="IPR000415">
    <property type="entry name" value="Nitroreductase-like"/>
</dbReference>
<protein>
    <submittedName>
        <fullName evidence="5">Nitroreductase</fullName>
    </submittedName>
</protein>
<dbReference type="AlphaFoldDB" id="A0A6P1D3Q0"/>
<dbReference type="Pfam" id="PF00881">
    <property type="entry name" value="Nitroreductase"/>
    <property type="match status" value="1"/>
</dbReference>
<evidence type="ECO:0000256" key="2">
    <source>
        <dbReference type="ARBA" id="ARBA00023002"/>
    </source>
</evidence>
<evidence type="ECO:0000313" key="6">
    <source>
        <dbReference type="Proteomes" id="UP000468928"/>
    </source>
</evidence>
<accession>A0A6P1D3Q0</accession>
<comment type="similarity">
    <text evidence="1">Belongs to the nitroreductase family.</text>
</comment>
<dbReference type="EMBL" id="JAAGUZ010000009">
    <property type="protein sequence ID" value="NEW43770.1"/>
    <property type="molecule type" value="Genomic_DNA"/>
</dbReference>
<evidence type="ECO:0000256" key="1">
    <source>
        <dbReference type="ARBA" id="ARBA00007118"/>
    </source>
</evidence>
<feature type="region of interest" description="Disordered" evidence="3">
    <location>
        <begin position="214"/>
        <end position="242"/>
    </location>
</feature>
<reference evidence="5 6" key="1">
    <citation type="submission" date="2020-01" db="EMBL/GenBank/DDBJ databases">
        <title>Genetics and antimicrobial susceptibilities of Nocardia species isolated from the soil; a comparison with species isolated from humans.</title>
        <authorList>
            <person name="Carrasco G."/>
            <person name="Monzon S."/>
            <person name="Sansegundo M."/>
            <person name="Garcia E."/>
            <person name="Garrido N."/>
            <person name="Medina M.J."/>
            <person name="Villalon P."/>
            <person name="Ramirez-Arocha A.C."/>
            <person name="Jimenez P."/>
            <person name="Cuesta I."/>
            <person name="Valdezate S."/>
        </authorList>
    </citation>
    <scope>NUCLEOTIDE SEQUENCE [LARGE SCALE GENOMIC DNA]</scope>
    <source>
        <strain evidence="5 6">CNM20110639</strain>
    </source>
</reference>
<evidence type="ECO:0000259" key="4">
    <source>
        <dbReference type="Pfam" id="PF00881"/>
    </source>
</evidence>
<evidence type="ECO:0000256" key="3">
    <source>
        <dbReference type="SAM" id="MobiDB-lite"/>
    </source>
</evidence>
<dbReference type="Gene3D" id="3.40.109.10">
    <property type="entry name" value="NADH Oxidase"/>
    <property type="match status" value="1"/>
</dbReference>
<dbReference type="SUPFAM" id="SSF55469">
    <property type="entry name" value="FMN-dependent nitroreductase-like"/>
    <property type="match status" value="1"/>
</dbReference>
<organism evidence="5 6">
    <name type="scientific">Nocardia cyriacigeorgica</name>
    <dbReference type="NCBI Taxonomy" id="135487"/>
    <lineage>
        <taxon>Bacteria</taxon>
        <taxon>Bacillati</taxon>
        <taxon>Actinomycetota</taxon>
        <taxon>Actinomycetes</taxon>
        <taxon>Mycobacteriales</taxon>
        <taxon>Nocardiaceae</taxon>
        <taxon>Nocardia</taxon>
    </lineage>
</organism>
<keyword evidence="2" id="KW-0560">Oxidoreductase</keyword>
<comment type="caution">
    <text evidence="5">The sequence shown here is derived from an EMBL/GenBank/DDBJ whole genome shotgun (WGS) entry which is preliminary data.</text>
</comment>
<proteinExistence type="inferred from homology"/>
<dbReference type="Proteomes" id="UP000468928">
    <property type="component" value="Unassembled WGS sequence"/>
</dbReference>
<sequence length="242" mass="26312">MPTRTGLRVFRIRVHQNGDFAPVGNRAGRELSRNFLRLPGILGACCGLCTTVTLEQTLRSGLHPLLAQRFSPDRFDPAGTVGDEELELLLEAARWAPSAGNSQPWAFFPARPSEPEHDLLIRHLAASSARWAPDAGALIVTLTRRFVDDPTIQYSEFADYDLGQAVAHLTVQAQALGLACHQFRAFDADGLTTMLQPDPGWAVVSMIAVGTPASALPPARNRRDTNDLRAAPWASRGTGNRP</sequence>
<name>A0A6P1D3Q0_9NOCA</name>
<dbReference type="InterPro" id="IPR029479">
    <property type="entry name" value="Nitroreductase"/>
</dbReference>